<feature type="region of interest" description="Disordered" evidence="1">
    <location>
        <begin position="1"/>
        <end position="24"/>
    </location>
</feature>
<dbReference type="Proteomes" id="UP000719412">
    <property type="component" value="Unassembled WGS sequence"/>
</dbReference>
<evidence type="ECO:0000313" key="3">
    <source>
        <dbReference type="Proteomes" id="UP000719412"/>
    </source>
</evidence>
<name>A0A8J6L7G7_TENMO</name>
<reference evidence="2" key="2">
    <citation type="submission" date="2021-08" db="EMBL/GenBank/DDBJ databases">
        <authorList>
            <person name="Eriksson T."/>
        </authorList>
    </citation>
    <scope>NUCLEOTIDE SEQUENCE</scope>
    <source>
        <strain evidence="2">Stoneville</strain>
        <tissue evidence="2">Whole head</tissue>
    </source>
</reference>
<proteinExistence type="predicted"/>
<keyword evidence="3" id="KW-1185">Reference proteome</keyword>
<gene>
    <name evidence="2" type="ORF">GEV33_012200</name>
</gene>
<evidence type="ECO:0000256" key="1">
    <source>
        <dbReference type="SAM" id="MobiDB-lite"/>
    </source>
</evidence>
<organism evidence="2 3">
    <name type="scientific">Tenebrio molitor</name>
    <name type="common">Yellow mealworm beetle</name>
    <dbReference type="NCBI Taxonomy" id="7067"/>
    <lineage>
        <taxon>Eukaryota</taxon>
        <taxon>Metazoa</taxon>
        <taxon>Ecdysozoa</taxon>
        <taxon>Arthropoda</taxon>
        <taxon>Hexapoda</taxon>
        <taxon>Insecta</taxon>
        <taxon>Pterygota</taxon>
        <taxon>Neoptera</taxon>
        <taxon>Endopterygota</taxon>
        <taxon>Coleoptera</taxon>
        <taxon>Polyphaga</taxon>
        <taxon>Cucujiformia</taxon>
        <taxon>Tenebrionidae</taxon>
        <taxon>Tenebrio</taxon>
    </lineage>
</organism>
<dbReference type="EMBL" id="JABDTM020027397">
    <property type="protein sequence ID" value="KAH0810590.1"/>
    <property type="molecule type" value="Genomic_DNA"/>
</dbReference>
<sequence length="148" mass="16517">MGDDTVRWSSKGGHRDIPVPPSSTRDRYKYVQDGHIRQTHVVNEQIMKYLALLLVVAAVVLAEEQQVKRTAKRGAIGYGYGGYGSYGLGYGYGHYPYYSSYYTPVISKVGYGYGIGHGYYGGYYPYYSGYHGYGGYGGYGGYYGGYDW</sequence>
<accession>A0A8J6L7G7</accession>
<protein>
    <submittedName>
        <fullName evidence="2">Uncharacterized protein</fullName>
    </submittedName>
</protein>
<reference evidence="2" key="1">
    <citation type="journal article" date="2020" name="J Insects Food Feed">
        <title>The yellow mealworm (Tenebrio molitor) genome: a resource for the emerging insects as food and feed industry.</title>
        <authorList>
            <person name="Eriksson T."/>
            <person name="Andere A."/>
            <person name="Kelstrup H."/>
            <person name="Emery V."/>
            <person name="Picard C."/>
        </authorList>
    </citation>
    <scope>NUCLEOTIDE SEQUENCE</scope>
    <source>
        <strain evidence="2">Stoneville</strain>
        <tissue evidence="2">Whole head</tissue>
    </source>
</reference>
<comment type="caution">
    <text evidence="2">The sequence shown here is derived from an EMBL/GenBank/DDBJ whole genome shotgun (WGS) entry which is preliminary data.</text>
</comment>
<evidence type="ECO:0000313" key="2">
    <source>
        <dbReference type="EMBL" id="KAH0810590.1"/>
    </source>
</evidence>
<dbReference type="AlphaFoldDB" id="A0A8J6L7G7"/>